<proteinExistence type="predicted"/>
<reference evidence="2 3" key="1">
    <citation type="journal article" date="2016" name="Nat. Commun.">
        <title>Thousands of microbial genomes shed light on interconnected biogeochemical processes in an aquifer system.</title>
        <authorList>
            <person name="Anantharaman K."/>
            <person name="Brown C.T."/>
            <person name="Hug L.A."/>
            <person name="Sharon I."/>
            <person name="Castelle C.J."/>
            <person name="Probst A.J."/>
            <person name="Thomas B.C."/>
            <person name="Singh A."/>
            <person name="Wilkins M.J."/>
            <person name="Karaoz U."/>
            <person name="Brodie E.L."/>
            <person name="Williams K.H."/>
            <person name="Hubbard S.S."/>
            <person name="Banfield J.F."/>
        </authorList>
    </citation>
    <scope>NUCLEOTIDE SEQUENCE [LARGE SCALE GENOMIC DNA]</scope>
</reference>
<name>A0A1G1V3V6_9BACT</name>
<evidence type="ECO:0000313" key="3">
    <source>
        <dbReference type="Proteomes" id="UP000177967"/>
    </source>
</evidence>
<dbReference type="Pfam" id="PF00156">
    <property type="entry name" value="Pribosyltran"/>
    <property type="match status" value="1"/>
</dbReference>
<dbReference type="AlphaFoldDB" id="A0A1G1V3V6"/>
<dbReference type="Gene3D" id="3.40.50.2020">
    <property type="match status" value="1"/>
</dbReference>
<dbReference type="STRING" id="1797513.A2782_04075"/>
<dbReference type="EMBL" id="MHBW01000001">
    <property type="protein sequence ID" value="OGY10062.1"/>
    <property type="molecule type" value="Genomic_DNA"/>
</dbReference>
<comment type="caution">
    <text evidence="2">The sequence shown here is derived from an EMBL/GenBank/DDBJ whole genome shotgun (WGS) entry which is preliminary data.</text>
</comment>
<sequence>MLFQDRREAGRKLAEVLTPYKDKNPIVLALPRGGVPVGYEIAKALNAPLDVLVVRKIGAPRQREFGIGAVAPQGIKVLDKMALQNLGVAKKDVVQIENEARRELERQLRLYRGVTKYPALGGKTVILVDDGLATGVTAMAAIKFILRENPRKIIIALPVCAPESMGAINSLICPTKDKVFCLFAPYGMGAIGFWYRNFAPVADEEVLRLLKRAKKLK</sequence>
<evidence type="ECO:0000313" key="2">
    <source>
        <dbReference type="EMBL" id="OGY10062.1"/>
    </source>
</evidence>
<protein>
    <recommendedName>
        <fullName evidence="1">Phosphoribosyltransferase domain-containing protein</fullName>
    </recommendedName>
</protein>
<dbReference type="InterPro" id="IPR029057">
    <property type="entry name" value="PRTase-like"/>
</dbReference>
<organism evidence="2 3">
    <name type="scientific">Candidatus Blackburnbacteria bacterium RIFCSPHIGHO2_01_FULL_43_15b</name>
    <dbReference type="NCBI Taxonomy" id="1797513"/>
    <lineage>
        <taxon>Bacteria</taxon>
        <taxon>Candidatus Blackburniibacteriota</taxon>
    </lineage>
</organism>
<dbReference type="Proteomes" id="UP000177967">
    <property type="component" value="Unassembled WGS sequence"/>
</dbReference>
<gene>
    <name evidence="2" type="ORF">A2782_04075</name>
</gene>
<dbReference type="SUPFAM" id="SSF53271">
    <property type="entry name" value="PRTase-like"/>
    <property type="match status" value="1"/>
</dbReference>
<evidence type="ECO:0000259" key="1">
    <source>
        <dbReference type="Pfam" id="PF00156"/>
    </source>
</evidence>
<dbReference type="Gene3D" id="3.30.1310.20">
    <property type="entry name" value="PRTase-like"/>
    <property type="match status" value="1"/>
</dbReference>
<feature type="domain" description="Phosphoribosyltransferase" evidence="1">
    <location>
        <begin position="10"/>
        <end position="166"/>
    </location>
</feature>
<accession>A0A1G1V3V6</accession>
<dbReference type="InterPro" id="IPR000836">
    <property type="entry name" value="PRTase_dom"/>
</dbReference>
<dbReference type="CDD" id="cd06223">
    <property type="entry name" value="PRTases_typeI"/>
    <property type="match status" value="1"/>
</dbReference>